<evidence type="ECO:0000259" key="12">
    <source>
        <dbReference type="PROSITE" id="PS51856"/>
    </source>
</evidence>
<evidence type="ECO:0000256" key="7">
    <source>
        <dbReference type="ARBA" id="ARBA00023015"/>
    </source>
</evidence>
<dbReference type="SUPFAM" id="SSF50249">
    <property type="entry name" value="Nucleic acid-binding proteins"/>
    <property type="match status" value="1"/>
</dbReference>
<feature type="domain" description="Rho RNA-BD" evidence="12">
    <location>
        <begin position="1"/>
        <end position="69"/>
    </location>
</feature>
<comment type="similarity">
    <text evidence="9 11">Belongs to the Rho family.</text>
</comment>
<dbReference type="InterPro" id="IPR000194">
    <property type="entry name" value="ATPase_F1/V1/A1_a/bsu_nucl-bd"/>
</dbReference>
<dbReference type="GO" id="GO:0005524">
    <property type="term" value="F:ATP binding"/>
    <property type="evidence" value="ECO:0007669"/>
    <property type="project" value="UniProtKB-UniRule"/>
</dbReference>
<dbReference type="InterPro" id="IPR012340">
    <property type="entry name" value="NA-bd_OB-fold"/>
</dbReference>
<evidence type="ECO:0000256" key="1">
    <source>
        <dbReference type="ARBA" id="ARBA00022472"/>
    </source>
</evidence>
<dbReference type="GO" id="GO:0003723">
    <property type="term" value="F:RNA binding"/>
    <property type="evidence" value="ECO:0007669"/>
    <property type="project" value="UniProtKB-UniRule"/>
</dbReference>
<dbReference type="GO" id="GO:0008186">
    <property type="term" value="F:ATP-dependent activity, acting on RNA"/>
    <property type="evidence" value="ECO:0007669"/>
    <property type="project" value="UniProtKB-UniRule"/>
</dbReference>
<comment type="subunit">
    <text evidence="9">Homohexamer. The homohexamer assembles into an open ring structure.</text>
</comment>
<dbReference type="InterPro" id="IPR003593">
    <property type="entry name" value="AAA+_ATPase"/>
</dbReference>
<comment type="function">
    <text evidence="9">Facilitates transcription termination by a mechanism that involves Rho binding to the nascent RNA, activation of Rho's RNA-dependent ATPase activity, and release of the mRNA from the DNA template.</text>
</comment>
<dbReference type="GO" id="GO:0016787">
    <property type="term" value="F:hydrolase activity"/>
    <property type="evidence" value="ECO:0007669"/>
    <property type="project" value="UniProtKB-KW"/>
</dbReference>
<keyword evidence="3 9" id="KW-0378">Hydrolase</keyword>
<dbReference type="Gene3D" id="3.40.50.300">
    <property type="entry name" value="P-loop containing nucleotide triphosphate hydrolases"/>
    <property type="match status" value="1"/>
</dbReference>
<dbReference type="Proteomes" id="UP000261706">
    <property type="component" value="Unassembled WGS sequence"/>
</dbReference>
<reference evidence="13 14" key="1">
    <citation type="journal article" date="2018" name="Nat. Biotechnol.">
        <title>A standardized bacterial taxonomy based on genome phylogeny substantially revises the tree of life.</title>
        <authorList>
            <person name="Parks D.H."/>
            <person name="Chuvochina M."/>
            <person name="Waite D.W."/>
            <person name="Rinke C."/>
            <person name="Skarshewski A."/>
            <person name="Chaumeil P.A."/>
            <person name="Hugenholtz P."/>
        </authorList>
    </citation>
    <scope>NUCLEOTIDE SEQUENCE [LARGE SCALE GENOMIC DNA]</scope>
    <source>
        <strain evidence="13">UBA12146</strain>
    </source>
</reference>
<dbReference type="AlphaFoldDB" id="A0A354G4B0"/>
<evidence type="ECO:0000256" key="3">
    <source>
        <dbReference type="ARBA" id="ARBA00022801"/>
    </source>
</evidence>
<gene>
    <name evidence="9" type="primary">rho</name>
    <name evidence="13" type="ORF">DDY47_02880</name>
</gene>
<comment type="caution">
    <text evidence="9">Lacks conserved residue(s) required for the propagation of feature annotation.</text>
</comment>
<evidence type="ECO:0000256" key="8">
    <source>
        <dbReference type="ARBA" id="ARBA00023163"/>
    </source>
</evidence>
<dbReference type="NCBIfam" id="NF006886">
    <property type="entry name" value="PRK09376.1"/>
    <property type="match status" value="1"/>
</dbReference>
<organism evidence="13 14">
    <name type="scientific">candidate division WWE3 bacterium</name>
    <dbReference type="NCBI Taxonomy" id="2053526"/>
    <lineage>
        <taxon>Bacteria</taxon>
        <taxon>Katanobacteria</taxon>
    </lineage>
</organism>
<keyword evidence="6 9" id="KW-0694">RNA-binding</keyword>
<dbReference type="NCBIfam" id="TIGR00767">
    <property type="entry name" value="rho"/>
    <property type="match status" value="1"/>
</dbReference>
<dbReference type="EC" id="3.6.4.-" evidence="9 10"/>
<evidence type="ECO:0000313" key="14">
    <source>
        <dbReference type="Proteomes" id="UP000261706"/>
    </source>
</evidence>
<evidence type="ECO:0000256" key="6">
    <source>
        <dbReference type="ARBA" id="ARBA00022884"/>
    </source>
</evidence>
<keyword evidence="4 9" id="KW-0347">Helicase</keyword>
<name>A0A354G4B0_UNCKA</name>
<sequence length="363" mass="41202">MLEILNDYGVIRQREKSESDLPRDVYISHSQIKRFNLRKGDSIKGYARPPKEGERYLSLLRIESVEGIEPESARKRPHFTELTPIFPKDWMKLETTKDVISTRLIDLIAPIGKGQRAMLVAPPKAGKTFLLMDIANGITTNHPEIVLMVALIGERPEEVTHFSRNVKGEVYASNFDERAEEQTRVSELCLERAKRLAERGKDVVILMDSITRLARAYNMVAPPSGRTLTGGFDPAALYPAKHFFGAARNFEEKGSLTIIATALVETGSRMDDVIFEEFKGTGNMELRLDRSLSERRIFPAIDIKSSGTRHEEQLFDAPTLEKVYRLRRMVDLLDERDATDLVIDRLKKTKTNKDFLDTLHTGA</sequence>
<keyword evidence="2 9" id="KW-0547">Nucleotide-binding</keyword>
<dbReference type="HAMAP" id="MF_01884">
    <property type="entry name" value="Rho"/>
    <property type="match status" value="1"/>
</dbReference>
<evidence type="ECO:0000256" key="5">
    <source>
        <dbReference type="ARBA" id="ARBA00022840"/>
    </source>
</evidence>
<dbReference type="InterPro" id="IPR004665">
    <property type="entry name" value="Term_rho"/>
</dbReference>
<evidence type="ECO:0000256" key="2">
    <source>
        <dbReference type="ARBA" id="ARBA00022741"/>
    </source>
</evidence>
<dbReference type="Gene3D" id="2.40.50.140">
    <property type="entry name" value="Nucleic acid-binding proteins"/>
    <property type="match status" value="1"/>
</dbReference>
<dbReference type="Pfam" id="PF00006">
    <property type="entry name" value="ATP-synt_ab"/>
    <property type="match status" value="1"/>
</dbReference>
<dbReference type="PROSITE" id="PS51856">
    <property type="entry name" value="RHO_RNA_BD"/>
    <property type="match status" value="1"/>
</dbReference>
<keyword evidence="8 9" id="KW-0804">Transcription</keyword>
<feature type="binding site" evidence="9">
    <location>
        <begin position="112"/>
        <end position="117"/>
    </location>
    <ligand>
        <name>ATP</name>
        <dbReference type="ChEBI" id="CHEBI:30616"/>
    </ligand>
</feature>
<dbReference type="SMART" id="SM00382">
    <property type="entry name" value="AAA"/>
    <property type="match status" value="1"/>
</dbReference>
<dbReference type="GO" id="GO:0006353">
    <property type="term" value="P:DNA-templated transcription termination"/>
    <property type="evidence" value="ECO:0007669"/>
    <property type="project" value="UniProtKB-UniRule"/>
</dbReference>
<proteinExistence type="inferred from homology"/>
<dbReference type="SUPFAM" id="SSF52540">
    <property type="entry name" value="P-loop containing nucleoside triphosphate hydrolases"/>
    <property type="match status" value="1"/>
</dbReference>
<dbReference type="CDD" id="cd01128">
    <property type="entry name" value="rho_factor_C"/>
    <property type="match status" value="1"/>
</dbReference>
<feature type="binding site" evidence="9">
    <location>
        <position position="155"/>
    </location>
    <ligand>
        <name>ATP</name>
        <dbReference type="ChEBI" id="CHEBI:30616"/>
    </ligand>
</feature>
<dbReference type="GO" id="GO:0004386">
    <property type="term" value="F:helicase activity"/>
    <property type="evidence" value="ECO:0007669"/>
    <property type="project" value="UniProtKB-UniRule"/>
</dbReference>
<evidence type="ECO:0000256" key="10">
    <source>
        <dbReference type="NCBIfam" id="TIGR00767"/>
    </source>
</evidence>
<dbReference type="PANTHER" id="PTHR46425:SF1">
    <property type="entry name" value="TRANSCRIPTION TERMINATION FACTOR RHO"/>
    <property type="match status" value="1"/>
</dbReference>
<evidence type="ECO:0000313" key="13">
    <source>
        <dbReference type="EMBL" id="HBI35848.1"/>
    </source>
</evidence>
<dbReference type="EMBL" id="DNVO01000039">
    <property type="protein sequence ID" value="HBI35848.1"/>
    <property type="molecule type" value="Genomic_DNA"/>
</dbReference>
<comment type="caution">
    <text evidence="13">The sequence shown here is derived from an EMBL/GenBank/DDBJ whole genome shotgun (WGS) entry which is preliminary data.</text>
</comment>
<protein>
    <recommendedName>
        <fullName evidence="9 10">Transcription termination factor Rho</fullName>
        <ecNumber evidence="9 10">3.6.4.-</ecNumber>
    </recommendedName>
    <alternativeName>
        <fullName evidence="9">ATP-dependent helicase Rho</fullName>
    </alternativeName>
</protein>
<evidence type="ECO:0000256" key="9">
    <source>
        <dbReference type="HAMAP-Rule" id="MF_01884"/>
    </source>
</evidence>
<dbReference type="InterPro" id="IPR041703">
    <property type="entry name" value="Rho_factor_ATP-bd"/>
</dbReference>
<keyword evidence="1 9" id="KW-0806">Transcription termination</keyword>
<keyword evidence="7 9" id="KW-0805">Transcription regulation</keyword>
<accession>A0A354G4B0</accession>
<evidence type="ECO:0000256" key="4">
    <source>
        <dbReference type="ARBA" id="ARBA00022806"/>
    </source>
</evidence>
<dbReference type="PANTHER" id="PTHR46425">
    <property type="entry name" value="TRANSCRIPTION TERMINATION FACTOR RHO"/>
    <property type="match status" value="1"/>
</dbReference>
<dbReference type="InterPro" id="IPR011113">
    <property type="entry name" value="Rho_RNA-bd"/>
</dbReference>
<dbReference type="Pfam" id="PF07497">
    <property type="entry name" value="Rho_RNA_bind"/>
    <property type="match status" value="1"/>
</dbReference>
<dbReference type="InterPro" id="IPR027417">
    <property type="entry name" value="P-loop_NTPase"/>
</dbReference>
<feature type="binding site" evidence="9">
    <location>
        <begin position="124"/>
        <end position="129"/>
    </location>
    <ligand>
        <name>ATP</name>
        <dbReference type="ChEBI" id="CHEBI:30616"/>
    </ligand>
</feature>
<evidence type="ECO:0000256" key="11">
    <source>
        <dbReference type="PROSITE-ProRule" id="PRU01203"/>
    </source>
</evidence>
<keyword evidence="5 9" id="KW-0067">ATP-binding</keyword>